<keyword evidence="1" id="KW-0472">Membrane</keyword>
<sequence length="113" mass="13443">MRRVWQLLGIAAVMVVGLAVGVAIPGIPDSIVFLLWAVCLILAFLAWGKYQEQLREERENRMKESQAEFHRLYVRYREARTRRLRDHLKHASPDEEFRFPNFAEWREDRAETD</sequence>
<evidence type="ECO:0000256" key="1">
    <source>
        <dbReference type="SAM" id="Phobius"/>
    </source>
</evidence>
<feature type="transmembrane region" description="Helical" evidence="1">
    <location>
        <begin position="7"/>
        <end position="24"/>
    </location>
</feature>
<organism evidence="2 3">
    <name type="scientific">Arthrobacter phage Urla</name>
    <dbReference type="NCBI Taxonomy" id="2047867"/>
    <lineage>
        <taxon>Viruses</taxon>
        <taxon>Duplodnaviria</taxon>
        <taxon>Heunggongvirae</taxon>
        <taxon>Uroviricota</taxon>
        <taxon>Caudoviricetes</taxon>
        <taxon>Korravirus</taxon>
        <taxon>Korravirus urla</taxon>
    </lineage>
</organism>
<gene>
    <name evidence="2" type="ORF">PHIRE_URLA_38</name>
</gene>
<protein>
    <submittedName>
        <fullName evidence="2">Uncharacterized protein</fullName>
    </submittedName>
</protein>
<evidence type="ECO:0000313" key="2">
    <source>
        <dbReference type="EMBL" id="ATW58752.1"/>
    </source>
</evidence>
<evidence type="ECO:0000313" key="3">
    <source>
        <dbReference type="Proteomes" id="UP000240532"/>
    </source>
</evidence>
<keyword evidence="1" id="KW-0812">Transmembrane</keyword>
<proteinExistence type="predicted"/>
<keyword evidence="3" id="KW-1185">Reference proteome</keyword>
<name>A0A2H4P948_9CAUD</name>
<accession>A0A2H4P948</accession>
<keyword evidence="1" id="KW-1133">Transmembrane helix</keyword>
<feature type="transmembrane region" description="Helical" evidence="1">
    <location>
        <begin position="30"/>
        <end position="48"/>
    </location>
</feature>
<dbReference type="Proteomes" id="UP000240532">
    <property type="component" value="Segment"/>
</dbReference>
<reference evidence="2 3" key="1">
    <citation type="submission" date="2017-10" db="EMBL/GenBank/DDBJ databases">
        <authorList>
            <person name="Wallace C.M."/>
            <person name="Araujo I.V."/>
            <person name="Knowles D.M."/>
            <person name="Gentleman M.R."/>
            <person name="Carpenter B.S."/>
            <person name="Collins S.F."/>
            <person name="O'Neill W.B."/>
            <person name="Benjamin L.P."/>
            <person name="Glaser A.E."/>
            <person name="Habdas M.E."/>
            <person name="Crisci M.K."/>
            <person name="Schulingkamp K.E."/>
            <person name="Hartwell M.C."/>
            <person name="Williams K.C."/>
            <person name="Lee-Soety J.Y."/>
            <person name="Stoner T.H."/>
            <person name="Garlena R.A."/>
            <person name="Russell D.A."/>
            <person name="Pope W.H."/>
            <person name="Jacobs-Sera D."/>
            <person name="Hatfull G.F."/>
        </authorList>
    </citation>
    <scope>NUCLEOTIDE SEQUENCE [LARGE SCALE GENOMIC DNA]</scope>
</reference>
<dbReference type="EMBL" id="MG198779">
    <property type="protein sequence ID" value="ATW58752.1"/>
    <property type="molecule type" value="Genomic_DNA"/>
</dbReference>